<feature type="compositionally biased region" description="Basic and acidic residues" evidence="1">
    <location>
        <begin position="366"/>
        <end position="382"/>
    </location>
</feature>
<feature type="region of interest" description="Disordered" evidence="1">
    <location>
        <begin position="264"/>
        <end position="289"/>
    </location>
</feature>
<dbReference type="AlphaFoldDB" id="A0A1C7LLH3"/>
<feature type="compositionally biased region" description="Basic and acidic residues" evidence="1">
    <location>
        <begin position="563"/>
        <end position="572"/>
    </location>
</feature>
<accession>A0A1C7LLH3</accession>
<proteinExistence type="predicted"/>
<dbReference type="EMBL" id="LUGG01000043">
    <property type="protein sequence ID" value="OBZ65592.1"/>
    <property type="molecule type" value="Genomic_DNA"/>
</dbReference>
<comment type="caution">
    <text evidence="2">The sequence shown here is derived from an EMBL/GenBank/DDBJ whole genome shotgun (WGS) entry which is preliminary data.</text>
</comment>
<evidence type="ECO:0000313" key="3">
    <source>
        <dbReference type="Proteomes" id="UP000092993"/>
    </source>
</evidence>
<keyword evidence="3" id="KW-1185">Reference proteome</keyword>
<name>A0A1C7LLH3_GRIFR</name>
<evidence type="ECO:0000256" key="1">
    <source>
        <dbReference type="SAM" id="MobiDB-lite"/>
    </source>
</evidence>
<feature type="compositionally biased region" description="Basic residues" evidence="1">
    <location>
        <begin position="383"/>
        <end position="394"/>
    </location>
</feature>
<sequence length="611" mass="66696">MGKNVGNFINPRWKRTFAIHGYLMISNIVSPYSGLRSQGQGRGEKWGLLQKFSAPESLLIRWSHPPSCIDTEQALSRKQRQMLVAASTSTNWEDRLIKSSSDSSKSDHVSKTLSTTNEPVFIPRYRVPLGVIRNSTFPLRHTATRTSPYSIMAASMIEVDESEHLDMSSLACPPNFSSFPSHHHPIKFVSLQLRAAHDHPAERRFFRRARMQARSSSQRRRGSDAMDVESAPIPTPTAPSPPLAVFGMPGVSTAISESGMSFRDVDDDEDMERDSHPAETVAQSQLSLAQRPQAIDEDDDMLADTGVAPSPAVVRNQPETPSKVHETPSKPSESSPEPNEVAKLNDTPPKVATPSQTTSSANGGESVDKTNKMETKVDEVRKWTRPSKWMRRSQRQPDDSSCRGAIAACPDCCGGRNDSSGRAGGFLTDTAAPQVPMDMAKMRQETWKISKGSSSKHSGGSGCRVSLHSTCIIECPSRAAVAGCPSHPASLMSSVERDPSRIPYEAKGKWVDRRSAGKLPSQSPRTTAPHRDQAAQRQLMRSGALAPPSRSSSPSTSQSVLDEAFRLSKEAQGKGNSSMPPPSTKATPATRVFLPGLHNHYFQTRIRASPN</sequence>
<feature type="compositionally biased region" description="Basic and acidic residues" evidence="1">
    <location>
        <begin position="495"/>
        <end position="515"/>
    </location>
</feature>
<feature type="region of interest" description="Disordered" evidence="1">
    <location>
        <begin position="210"/>
        <end position="249"/>
    </location>
</feature>
<feature type="region of interest" description="Disordered" evidence="1">
    <location>
        <begin position="490"/>
        <end position="596"/>
    </location>
</feature>
<organism evidence="2 3">
    <name type="scientific">Grifola frondosa</name>
    <name type="common">Maitake</name>
    <name type="synonym">Polyporus frondosus</name>
    <dbReference type="NCBI Taxonomy" id="5627"/>
    <lineage>
        <taxon>Eukaryota</taxon>
        <taxon>Fungi</taxon>
        <taxon>Dikarya</taxon>
        <taxon>Basidiomycota</taxon>
        <taxon>Agaricomycotina</taxon>
        <taxon>Agaricomycetes</taxon>
        <taxon>Polyporales</taxon>
        <taxon>Grifolaceae</taxon>
        <taxon>Grifola</taxon>
    </lineage>
</organism>
<evidence type="ECO:0000313" key="2">
    <source>
        <dbReference type="EMBL" id="OBZ65592.1"/>
    </source>
</evidence>
<feature type="compositionally biased region" description="Low complexity" evidence="1">
    <location>
        <begin position="547"/>
        <end position="559"/>
    </location>
</feature>
<feature type="compositionally biased region" description="Pro residues" evidence="1">
    <location>
        <begin position="233"/>
        <end position="242"/>
    </location>
</feature>
<protein>
    <submittedName>
        <fullName evidence="2">Uncharacterized protein</fullName>
    </submittedName>
</protein>
<dbReference type="Proteomes" id="UP000092993">
    <property type="component" value="Unassembled WGS sequence"/>
</dbReference>
<reference evidence="2 3" key="1">
    <citation type="submission" date="2016-03" db="EMBL/GenBank/DDBJ databases">
        <title>Whole genome sequencing of Grifola frondosa 9006-11.</title>
        <authorList>
            <person name="Min B."/>
            <person name="Park H."/>
            <person name="Kim J.-G."/>
            <person name="Cho H."/>
            <person name="Oh Y.-L."/>
            <person name="Kong W.-S."/>
            <person name="Choi I.-G."/>
        </authorList>
    </citation>
    <scope>NUCLEOTIDE SEQUENCE [LARGE SCALE GENOMIC DNA]</scope>
    <source>
        <strain evidence="2 3">9006-11</strain>
    </source>
</reference>
<gene>
    <name evidence="2" type="ORF">A0H81_14499</name>
</gene>
<feature type="compositionally biased region" description="Low complexity" evidence="1">
    <location>
        <begin position="329"/>
        <end position="339"/>
    </location>
</feature>
<feature type="region of interest" description="Disordered" evidence="1">
    <location>
        <begin position="301"/>
        <end position="401"/>
    </location>
</feature>
<feature type="compositionally biased region" description="Polar residues" evidence="1">
    <location>
        <begin position="353"/>
        <end position="363"/>
    </location>
</feature>